<feature type="region of interest" description="Disordered" evidence="1">
    <location>
        <begin position="283"/>
        <end position="322"/>
    </location>
</feature>
<dbReference type="PANTHER" id="PTHR33868:SF18">
    <property type="entry name" value="TRANSMEMBRANE PROTEIN"/>
    <property type="match status" value="1"/>
</dbReference>
<feature type="transmembrane region" description="Helical" evidence="2">
    <location>
        <begin position="432"/>
        <end position="456"/>
    </location>
</feature>
<dbReference type="InParanoid" id="A0A2P5E6S0"/>
<sequence length="459" mass="51812">MAAAEARTAWQRSANRCYVHEDAREKHSGCPSSSYSSKSESDHAPDNAAKEPHNIIPDYLQPFPSSDVLTGRRWWLNQEPNFVHHKNFTSEEPMTWSELEIFSSEFCEENQPKEGFITRTGMKSNANFSMEQLGIVSATCIENGQDTRMQELKAVTCNSPPKNATGKDVRDFWYLDDHLMNLDSLNCLVSQDPKKLSFDYESHWVGADKTGPWWRSAGKDDLASLVAQKSLDHIENCDLPRPRAKTYRKHSSACSQNFDHDDILPSTLDRMAESRFSGLDYASRSPDSGCSPHDSEQTCGSYSDHSTTNINKQDAQDSSENDQSKAQLLKALCLSQKRAREAEKAAKQAYTEKEHIITLLFRQASQLFAYKQWLQLLQLENICLQLKNKNQPIGNIFPSVLPWARSRQVKKGQHRGGRKRQGKPKHEINKSVVAFALGLGLASAGLLLGWTMGWLFPTI</sequence>
<evidence type="ECO:0000313" key="4">
    <source>
        <dbReference type="Proteomes" id="UP000237000"/>
    </source>
</evidence>
<feature type="compositionally biased region" description="Low complexity" evidence="1">
    <location>
        <begin position="29"/>
        <end position="38"/>
    </location>
</feature>
<feature type="compositionally biased region" description="Basic and acidic residues" evidence="1">
    <location>
        <begin position="39"/>
        <end position="53"/>
    </location>
</feature>
<evidence type="ECO:0000313" key="3">
    <source>
        <dbReference type="EMBL" id="PON81248.1"/>
    </source>
</evidence>
<accession>A0A2P5E6S0</accession>
<protein>
    <recommendedName>
        <fullName evidence="5">Transmembrane protein</fullName>
    </recommendedName>
</protein>
<evidence type="ECO:0000256" key="1">
    <source>
        <dbReference type="SAM" id="MobiDB-lite"/>
    </source>
</evidence>
<dbReference type="PANTHER" id="PTHR33868">
    <property type="entry name" value="EXPRESSED PROTEIN"/>
    <property type="match status" value="1"/>
</dbReference>
<dbReference type="EMBL" id="JXTC01000221">
    <property type="protein sequence ID" value="PON81248.1"/>
    <property type="molecule type" value="Genomic_DNA"/>
</dbReference>
<feature type="compositionally biased region" description="Polar residues" evidence="1">
    <location>
        <begin position="297"/>
        <end position="318"/>
    </location>
</feature>
<dbReference type="Proteomes" id="UP000237000">
    <property type="component" value="Unassembled WGS sequence"/>
</dbReference>
<reference evidence="4" key="1">
    <citation type="submission" date="2016-06" db="EMBL/GenBank/DDBJ databases">
        <title>Parallel loss of symbiosis genes in relatives of nitrogen-fixing non-legume Parasponia.</title>
        <authorList>
            <person name="Van Velzen R."/>
            <person name="Holmer R."/>
            <person name="Bu F."/>
            <person name="Rutten L."/>
            <person name="Van Zeijl A."/>
            <person name="Liu W."/>
            <person name="Santuari L."/>
            <person name="Cao Q."/>
            <person name="Sharma T."/>
            <person name="Shen D."/>
            <person name="Roswanjaya Y."/>
            <person name="Wardhani T."/>
            <person name="Kalhor M.S."/>
            <person name="Jansen J."/>
            <person name="Van den Hoogen J."/>
            <person name="Gungor B."/>
            <person name="Hartog M."/>
            <person name="Hontelez J."/>
            <person name="Verver J."/>
            <person name="Yang W.-C."/>
            <person name="Schijlen E."/>
            <person name="Repin R."/>
            <person name="Schilthuizen M."/>
            <person name="Schranz E."/>
            <person name="Heidstra R."/>
            <person name="Miyata K."/>
            <person name="Fedorova E."/>
            <person name="Kohlen W."/>
            <person name="Bisseling T."/>
            <person name="Smit S."/>
            <person name="Geurts R."/>
        </authorList>
    </citation>
    <scope>NUCLEOTIDE SEQUENCE [LARGE SCALE GENOMIC DNA]</scope>
    <source>
        <strain evidence="4">cv. RG33-2</strain>
    </source>
</reference>
<dbReference type="AlphaFoldDB" id="A0A2P5E6S0"/>
<proteinExistence type="predicted"/>
<dbReference type="OrthoDB" id="1920951at2759"/>
<name>A0A2P5E6S0_TREOI</name>
<comment type="caution">
    <text evidence="3">The sequence shown here is derived from an EMBL/GenBank/DDBJ whole genome shotgun (WGS) entry which is preliminary data.</text>
</comment>
<keyword evidence="2" id="KW-1133">Transmembrane helix</keyword>
<dbReference type="FunCoup" id="A0A2P5E6S0">
    <property type="interactions" value="887"/>
</dbReference>
<keyword evidence="2" id="KW-0812">Transmembrane</keyword>
<feature type="region of interest" description="Disordered" evidence="1">
    <location>
        <begin position="21"/>
        <end position="56"/>
    </location>
</feature>
<keyword evidence="2" id="KW-0472">Membrane</keyword>
<keyword evidence="4" id="KW-1185">Reference proteome</keyword>
<organism evidence="3 4">
    <name type="scientific">Trema orientale</name>
    <name type="common">Charcoal tree</name>
    <name type="synonym">Celtis orientalis</name>
    <dbReference type="NCBI Taxonomy" id="63057"/>
    <lineage>
        <taxon>Eukaryota</taxon>
        <taxon>Viridiplantae</taxon>
        <taxon>Streptophyta</taxon>
        <taxon>Embryophyta</taxon>
        <taxon>Tracheophyta</taxon>
        <taxon>Spermatophyta</taxon>
        <taxon>Magnoliopsida</taxon>
        <taxon>eudicotyledons</taxon>
        <taxon>Gunneridae</taxon>
        <taxon>Pentapetalae</taxon>
        <taxon>rosids</taxon>
        <taxon>fabids</taxon>
        <taxon>Rosales</taxon>
        <taxon>Cannabaceae</taxon>
        <taxon>Trema</taxon>
    </lineage>
</organism>
<evidence type="ECO:0008006" key="5">
    <source>
        <dbReference type="Google" id="ProtNLM"/>
    </source>
</evidence>
<dbReference type="STRING" id="63057.A0A2P5E6S0"/>
<evidence type="ECO:0000256" key="2">
    <source>
        <dbReference type="SAM" id="Phobius"/>
    </source>
</evidence>
<gene>
    <name evidence="3" type="ORF">TorRG33x02_229880</name>
</gene>